<dbReference type="InterPro" id="IPR008554">
    <property type="entry name" value="Glutaredoxin-like"/>
</dbReference>
<accession>A0A8I0HIB6</accession>
<dbReference type="Proteomes" id="UP000650224">
    <property type="component" value="Unassembled WGS sequence"/>
</dbReference>
<dbReference type="InterPro" id="IPR036249">
    <property type="entry name" value="Thioredoxin-like_sf"/>
</dbReference>
<dbReference type="Pfam" id="PF05768">
    <property type="entry name" value="Glrx-like"/>
    <property type="match status" value="1"/>
</dbReference>
<dbReference type="RefSeq" id="WP_191732802.1">
    <property type="nucleotide sequence ID" value="NZ_JACSPR010000002.1"/>
</dbReference>
<dbReference type="EMBL" id="JACSPR010000002">
    <property type="protein sequence ID" value="MBD8029590.1"/>
    <property type="molecule type" value="Genomic_DNA"/>
</dbReference>
<gene>
    <name evidence="1" type="ORF">H9627_04465</name>
</gene>
<dbReference type="AlphaFoldDB" id="A0A8I0HIB6"/>
<name>A0A8I0HIB6_9CORY</name>
<dbReference type="Gene3D" id="3.40.30.10">
    <property type="entry name" value="Glutaredoxin"/>
    <property type="match status" value="1"/>
</dbReference>
<keyword evidence="2" id="KW-1185">Reference proteome</keyword>
<protein>
    <submittedName>
        <fullName evidence="1">Glutaredoxin family protein</fullName>
    </submittedName>
</protein>
<sequence length="96" mass="10394">MGTQESGEGGGNVALHHSSDHRVELIVRDNCGSCVRVREQIMPVLAAAGVQLVVSNVDDDPTLKVEFGDRVPVILVDDEEFASWEVDNDELAHALL</sequence>
<proteinExistence type="predicted"/>
<evidence type="ECO:0000313" key="2">
    <source>
        <dbReference type="Proteomes" id="UP000650224"/>
    </source>
</evidence>
<organism evidence="1 2">
    <name type="scientific">Corynebacterium gallinarum</name>
    <dbReference type="NCBI Taxonomy" id="2762214"/>
    <lineage>
        <taxon>Bacteria</taxon>
        <taxon>Bacillati</taxon>
        <taxon>Actinomycetota</taxon>
        <taxon>Actinomycetes</taxon>
        <taxon>Mycobacteriales</taxon>
        <taxon>Corynebacteriaceae</taxon>
        <taxon>Corynebacterium</taxon>
    </lineage>
</organism>
<comment type="caution">
    <text evidence="1">The sequence shown here is derived from an EMBL/GenBank/DDBJ whole genome shotgun (WGS) entry which is preliminary data.</text>
</comment>
<evidence type="ECO:0000313" key="1">
    <source>
        <dbReference type="EMBL" id="MBD8029590.1"/>
    </source>
</evidence>
<reference evidence="1 2" key="1">
    <citation type="submission" date="2020-08" db="EMBL/GenBank/DDBJ databases">
        <title>A Genomic Blueprint of the Chicken Gut Microbiome.</title>
        <authorList>
            <person name="Gilroy R."/>
            <person name="Ravi A."/>
            <person name="Getino M."/>
            <person name="Pursley I."/>
            <person name="Horton D.L."/>
            <person name="Alikhan N.-F."/>
            <person name="Baker D."/>
            <person name="Gharbi K."/>
            <person name="Hall N."/>
            <person name="Watson M."/>
            <person name="Adriaenssens E.M."/>
            <person name="Foster-Nyarko E."/>
            <person name="Jarju S."/>
            <person name="Secka A."/>
            <person name="Antonio M."/>
            <person name="Oren A."/>
            <person name="Chaudhuri R."/>
            <person name="La Ragione R.M."/>
            <person name="Hildebrand F."/>
            <person name="Pallen M.J."/>
        </authorList>
    </citation>
    <scope>NUCLEOTIDE SEQUENCE [LARGE SCALE GENOMIC DNA]</scope>
    <source>
        <strain evidence="1 2">Sa1YVA5</strain>
    </source>
</reference>
<dbReference type="SUPFAM" id="SSF52833">
    <property type="entry name" value="Thioredoxin-like"/>
    <property type="match status" value="1"/>
</dbReference>